<dbReference type="SMART" id="SM00065">
    <property type="entry name" value="GAF"/>
    <property type="match status" value="1"/>
</dbReference>
<reference evidence="10 11" key="1">
    <citation type="submission" date="2023-03" db="EMBL/GenBank/DDBJ databases">
        <title>Bacillus Genome Sequencing.</title>
        <authorList>
            <person name="Dunlap C."/>
        </authorList>
    </citation>
    <scope>NUCLEOTIDE SEQUENCE [LARGE SCALE GENOMIC DNA]</scope>
    <source>
        <strain evidence="10 11">B-41290</strain>
    </source>
</reference>
<evidence type="ECO:0000256" key="2">
    <source>
        <dbReference type="ARBA" id="ARBA00012438"/>
    </source>
</evidence>
<dbReference type="GO" id="GO:0000155">
    <property type="term" value="F:phosphorelay sensor kinase activity"/>
    <property type="evidence" value="ECO:0007669"/>
    <property type="project" value="InterPro"/>
</dbReference>
<dbReference type="AlphaFoldDB" id="A0AAW9NJZ4"/>
<comment type="caution">
    <text evidence="10">The sequence shown here is derived from an EMBL/GenBank/DDBJ whole genome shotgun (WGS) entry which is preliminary data.</text>
</comment>
<keyword evidence="4" id="KW-0808">Transferase</keyword>
<evidence type="ECO:0000256" key="6">
    <source>
        <dbReference type="ARBA" id="ARBA00022777"/>
    </source>
</evidence>
<dbReference type="Pfam" id="PF01590">
    <property type="entry name" value="GAF"/>
    <property type="match status" value="1"/>
</dbReference>
<keyword evidence="5" id="KW-0547">Nucleotide-binding</keyword>
<dbReference type="EC" id="2.7.13.3" evidence="2"/>
<dbReference type="SMART" id="SM00388">
    <property type="entry name" value="HisKA"/>
    <property type="match status" value="1"/>
</dbReference>
<keyword evidence="6 10" id="KW-0418">Kinase</keyword>
<keyword evidence="8" id="KW-0902">Two-component regulatory system</keyword>
<dbReference type="SUPFAM" id="SSF55781">
    <property type="entry name" value="GAF domain-like"/>
    <property type="match status" value="1"/>
</dbReference>
<dbReference type="GO" id="GO:0005524">
    <property type="term" value="F:ATP binding"/>
    <property type="evidence" value="ECO:0007669"/>
    <property type="project" value="UniProtKB-KW"/>
</dbReference>
<keyword evidence="7" id="KW-0067">ATP-binding</keyword>
<dbReference type="Gene3D" id="3.30.565.10">
    <property type="entry name" value="Histidine kinase-like ATPase, C-terminal domain"/>
    <property type="match status" value="1"/>
</dbReference>
<dbReference type="InterPro" id="IPR003018">
    <property type="entry name" value="GAF"/>
</dbReference>
<dbReference type="InterPro" id="IPR005467">
    <property type="entry name" value="His_kinase_dom"/>
</dbReference>
<dbReference type="Gene3D" id="3.30.450.40">
    <property type="match status" value="1"/>
</dbReference>
<organism evidence="10 11">
    <name type="scientific">Peribacillus castrilensis</name>
    <dbReference type="NCBI Taxonomy" id="2897690"/>
    <lineage>
        <taxon>Bacteria</taxon>
        <taxon>Bacillati</taxon>
        <taxon>Bacillota</taxon>
        <taxon>Bacilli</taxon>
        <taxon>Bacillales</taxon>
        <taxon>Bacillaceae</taxon>
        <taxon>Peribacillus</taxon>
    </lineage>
</organism>
<dbReference type="PROSITE" id="PS50109">
    <property type="entry name" value="HIS_KIN"/>
    <property type="match status" value="1"/>
</dbReference>
<dbReference type="CDD" id="cd00082">
    <property type="entry name" value="HisKA"/>
    <property type="match status" value="1"/>
</dbReference>
<dbReference type="Proteomes" id="UP001307168">
    <property type="component" value="Unassembled WGS sequence"/>
</dbReference>
<dbReference type="Gene3D" id="1.10.287.130">
    <property type="match status" value="1"/>
</dbReference>
<dbReference type="PANTHER" id="PTHR43719">
    <property type="entry name" value="TWO-COMPONENT HISTIDINE KINASE"/>
    <property type="match status" value="1"/>
</dbReference>
<dbReference type="InterPro" id="IPR036097">
    <property type="entry name" value="HisK_dim/P_sf"/>
</dbReference>
<dbReference type="InterPro" id="IPR029016">
    <property type="entry name" value="GAF-like_dom_sf"/>
</dbReference>
<dbReference type="SUPFAM" id="SSF55874">
    <property type="entry name" value="ATPase domain of HSP90 chaperone/DNA topoisomerase II/histidine kinase"/>
    <property type="match status" value="1"/>
</dbReference>
<dbReference type="InterPro" id="IPR050956">
    <property type="entry name" value="2C_system_His_kinase"/>
</dbReference>
<dbReference type="RefSeq" id="WP_367407591.1">
    <property type="nucleotide sequence ID" value="NZ_JARNBH010000021.1"/>
</dbReference>
<dbReference type="Pfam" id="PF00512">
    <property type="entry name" value="HisKA"/>
    <property type="match status" value="1"/>
</dbReference>
<evidence type="ECO:0000256" key="7">
    <source>
        <dbReference type="ARBA" id="ARBA00022840"/>
    </source>
</evidence>
<evidence type="ECO:0000256" key="5">
    <source>
        <dbReference type="ARBA" id="ARBA00022741"/>
    </source>
</evidence>
<name>A0AAW9NJZ4_9BACI</name>
<dbReference type="InterPro" id="IPR036890">
    <property type="entry name" value="HATPase_C_sf"/>
</dbReference>
<evidence type="ECO:0000256" key="8">
    <source>
        <dbReference type="ARBA" id="ARBA00023012"/>
    </source>
</evidence>
<evidence type="ECO:0000256" key="4">
    <source>
        <dbReference type="ARBA" id="ARBA00022679"/>
    </source>
</evidence>
<evidence type="ECO:0000259" key="9">
    <source>
        <dbReference type="PROSITE" id="PS50109"/>
    </source>
</evidence>
<protein>
    <recommendedName>
        <fullName evidence="2">histidine kinase</fullName>
        <ecNumber evidence="2">2.7.13.3</ecNumber>
    </recommendedName>
</protein>
<keyword evidence="3" id="KW-0597">Phosphoprotein</keyword>
<evidence type="ECO:0000256" key="1">
    <source>
        <dbReference type="ARBA" id="ARBA00000085"/>
    </source>
</evidence>
<keyword evidence="11" id="KW-1185">Reference proteome</keyword>
<sequence>MTTLYQNKHERERIKALHRYQILDTPPDGSFDRITALASQLLNVPIVITSLVDEDRIWFKSHHGLEVQEIDREPGLCASAILNNVPYILNDASIDPRSLANPLVAGEMGLRFYAGIPLITHDNHNLGVLCVIDFEPRVITKQEINILNKLAQVVMDEMELRLAARKIEKLSKEKSNLLAVLSHEIRTPMNGVIGMSSLLRSTELTQEQNEFVDVIETSSQALLTMVNHILDYSKIESGKMKLNIQPFDIHFCIKKVIGLFSAEVEHKELVLTYEIDPEIPDILIGDDHKIRQILVNLVGNAVKFTKREKLVL</sequence>
<evidence type="ECO:0000313" key="10">
    <source>
        <dbReference type="EMBL" id="MEC0275415.1"/>
    </source>
</evidence>
<evidence type="ECO:0000313" key="11">
    <source>
        <dbReference type="Proteomes" id="UP001307168"/>
    </source>
</evidence>
<accession>A0AAW9NJZ4</accession>
<evidence type="ECO:0000256" key="3">
    <source>
        <dbReference type="ARBA" id="ARBA00022553"/>
    </source>
</evidence>
<proteinExistence type="predicted"/>
<gene>
    <name evidence="10" type="ORF">P4706_20420</name>
</gene>
<dbReference type="EMBL" id="JARNBH010000021">
    <property type="protein sequence ID" value="MEC0275415.1"/>
    <property type="molecule type" value="Genomic_DNA"/>
</dbReference>
<comment type="catalytic activity">
    <reaction evidence="1">
        <text>ATP + protein L-histidine = ADP + protein N-phospho-L-histidine.</text>
        <dbReference type="EC" id="2.7.13.3"/>
    </reaction>
</comment>
<dbReference type="SUPFAM" id="SSF47384">
    <property type="entry name" value="Homodimeric domain of signal transducing histidine kinase"/>
    <property type="match status" value="1"/>
</dbReference>
<dbReference type="PANTHER" id="PTHR43719:SF28">
    <property type="entry name" value="PEROXIDE STRESS-ACTIVATED HISTIDINE KINASE MAK1-RELATED"/>
    <property type="match status" value="1"/>
</dbReference>
<feature type="domain" description="Histidine kinase" evidence="9">
    <location>
        <begin position="180"/>
        <end position="312"/>
    </location>
</feature>
<dbReference type="InterPro" id="IPR003661">
    <property type="entry name" value="HisK_dim/P_dom"/>
</dbReference>